<organism evidence="1 2">
    <name type="scientific">Hydnum rufescens UP504</name>
    <dbReference type="NCBI Taxonomy" id="1448309"/>
    <lineage>
        <taxon>Eukaryota</taxon>
        <taxon>Fungi</taxon>
        <taxon>Dikarya</taxon>
        <taxon>Basidiomycota</taxon>
        <taxon>Agaricomycotina</taxon>
        <taxon>Agaricomycetes</taxon>
        <taxon>Cantharellales</taxon>
        <taxon>Hydnaceae</taxon>
        <taxon>Hydnum</taxon>
    </lineage>
</organism>
<dbReference type="Proteomes" id="UP000886523">
    <property type="component" value="Unassembled WGS sequence"/>
</dbReference>
<protein>
    <submittedName>
        <fullName evidence="1">Uncharacterized protein</fullName>
    </submittedName>
</protein>
<reference evidence="1" key="1">
    <citation type="journal article" date="2020" name="Nat. Commun.">
        <title>Large-scale genome sequencing of mycorrhizal fungi provides insights into the early evolution of symbiotic traits.</title>
        <authorList>
            <person name="Miyauchi S."/>
            <person name="Kiss E."/>
            <person name="Kuo A."/>
            <person name="Drula E."/>
            <person name="Kohler A."/>
            <person name="Sanchez-Garcia M."/>
            <person name="Morin E."/>
            <person name="Andreopoulos B."/>
            <person name="Barry K.W."/>
            <person name="Bonito G."/>
            <person name="Buee M."/>
            <person name="Carver A."/>
            <person name="Chen C."/>
            <person name="Cichocki N."/>
            <person name="Clum A."/>
            <person name="Culley D."/>
            <person name="Crous P.W."/>
            <person name="Fauchery L."/>
            <person name="Girlanda M."/>
            <person name="Hayes R.D."/>
            <person name="Keri Z."/>
            <person name="LaButti K."/>
            <person name="Lipzen A."/>
            <person name="Lombard V."/>
            <person name="Magnuson J."/>
            <person name="Maillard F."/>
            <person name="Murat C."/>
            <person name="Nolan M."/>
            <person name="Ohm R.A."/>
            <person name="Pangilinan J."/>
            <person name="Pereira M.F."/>
            <person name="Perotto S."/>
            <person name="Peter M."/>
            <person name="Pfister S."/>
            <person name="Riley R."/>
            <person name="Sitrit Y."/>
            <person name="Stielow J.B."/>
            <person name="Szollosi G."/>
            <person name="Zifcakova L."/>
            <person name="Stursova M."/>
            <person name="Spatafora J.W."/>
            <person name="Tedersoo L."/>
            <person name="Vaario L.M."/>
            <person name="Yamada A."/>
            <person name="Yan M."/>
            <person name="Wang P."/>
            <person name="Xu J."/>
            <person name="Bruns T."/>
            <person name="Baldrian P."/>
            <person name="Vilgalys R."/>
            <person name="Dunand C."/>
            <person name="Henrissat B."/>
            <person name="Grigoriev I.V."/>
            <person name="Hibbett D."/>
            <person name="Nagy L.G."/>
            <person name="Martin F.M."/>
        </authorList>
    </citation>
    <scope>NUCLEOTIDE SEQUENCE</scope>
    <source>
        <strain evidence="1">UP504</strain>
    </source>
</reference>
<proteinExistence type="predicted"/>
<comment type="caution">
    <text evidence="1">The sequence shown here is derived from an EMBL/GenBank/DDBJ whole genome shotgun (WGS) entry which is preliminary data.</text>
</comment>
<keyword evidence="2" id="KW-1185">Reference proteome</keyword>
<dbReference type="EMBL" id="MU129002">
    <property type="protein sequence ID" value="KAF9511319.1"/>
    <property type="molecule type" value="Genomic_DNA"/>
</dbReference>
<name>A0A9P6ATA1_9AGAM</name>
<evidence type="ECO:0000313" key="2">
    <source>
        <dbReference type="Proteomes" id="UP000886523"/>
    </source>
</evidence>
<sequence length="218" mass="23560">MSIWPGISLGSKGMSSEIAEWHKINGVLRLAMISSKSSACVYNTCDHTGACPNWQGQVWSSVGIWGLGPCTWSSAAMHWEGCLGAGLLGGCTHHGFSDSKGVIWKNGEQYVGDAQGLGLQMKWLDTSIFCHSSCPLSHQPKVAAIWGWALGQGLGWLGTSILHPRSFPYGPQTWGIINIQPITGNKIVTDQGGEGFHILKLAQCQQEYMGDEVQVTSW</sequence>
<evidence type="ECO:0000313" key="1">
    <source>
        <dbReference type="EMBL" id="KAF9511319.1"/>
    </source>
</evidence>
<accession>A0A9P6ATA1</accession>
<dbReference type="AlphaFoldDB" id="A0A9P6ATA1"/>
<gene>
    <name evidence="1" type="ORF">BS47DRAFT_1363933</name>
</gene>